<dbReference type="EMBL" id="CAJNNV010000168">
    <property type="protein sequence ID" value="CAE8581701.1"/>
    <property type="molecule type" value="Genomic_DNA"/>
</dbReference>
<keyword evidence="5" id="KW-0418">Kinase</keyword>
<name>A0A813D7E5_POLGL</name>
<evidence type="ECO:0000256" key="6">
    <source>
        <dbReference type="ARBA" id="ARBA00022840"/>
    </source>
</evidence>
<reference evidence="10" key="1">
    <citation type="submission" date="2021-02" db="EMBL/GenBank/DDBJ databases">
        <authorList>
            <person name="Dougan E. K."/>
            <person name="Rhodes N."/>
            <person name="Thang M."/>
            <person name="Chan C."/>
        </authorList>
    </citation>
    <scope>NUCLEOTIDE SEQUENCE</scope>
</reference>
<feature type="binding site" evidence="7">
    <location>
        <position position="81"/>
    </location>
    <ligand>
        <name>ATP</name>
        <dbReference type="ChEBI" id="CHEBI:30616"/>
    </ligand>
</feature>
<comment type="subunit">
    <text evidence="1">Monomer.</text>
</comment>
<dbReference type="OrthoDB" id="193931at2759"/>
<dbReference type="CDD" id="cd05117">
    <property type="entry name" value="STKc_CAMK"/>
    <property type="match status" value="1"/>
</dbReference>
<keyword evidence="11" id="KW-1185">Reference proteome</keyword>
<dbReference type="GO" id="GO:0004674">
    <property type="term" value="F:protein serine/threonine kinase activity"/>
    <property type="evidence" value="ECO:0007669"/>
    <property type="project" value="UniProtKB-KW"/>
</dbReference>
<dbReference type="InterPro" id="IPR011009">
    <property type="entry name" value="Kinase-like_dom_sf"/>
</dbReference>
<dbReference type="PANTHER" id="PTHR24349">
    <property type="entry name" value="SERINE/THREONINE-PROTEIN KINASE"/>
    <property type="match status" value="1"/>
</dbReference>
<feature type="compositionally biased region" description="Basic and acidic residues" evidence="8">
    <location>
        <begin position="462"/>
        <end position="472"/>
    </location>
</feature>
<evidence type="ECO:0000313" key="11">
    <source>
        <dbReference type="Proteomes" id="UP000654075"/>
    </source>
</evidence>
<dbReference type="InterPro" id="IPR008271">
    <property type="entry name" value="Ser/Thr_kinase_AS"/>
</dbReference>
<evidence type="ECO:0000256" key="2">
    <source>
        <dbReference type="ARBA" id="ARBA00022527"/>
    </source>
</evidence>
<dbReference type="InterPro" id="IPR050205">
    <property type="entry name" value="CDPK_Ser/Thr_kinases"/>
</dbReference>
<sequence length="528" mass="59410">MGCSMGCYTSKQDVTPIVPGPKVLDSKEVSDKTSKAAVPVKRKQEDIRDNYELGEILGSGSFGQVRHAFLKADPTQVSAVKVIERDNSDGEWSDQATFLREVEMLQQINNENIIRYYDFYEDVHFLYVVMELCKGGEVFAKIIELKRFGEKNAAFMGKQMLGAIAYIHSIKIAHRDIKAENFMLSEPSISSPVKMIDFGMACRFEEDDCMTELCGSPHYLAPELIGQNYTYRADIWAFGVLLYLLMYGHYPYDAKHPRDIMVKILTEPIRWQTKAMLSSSGLDFLKQALEHSPRRRITVAEALKHPWIEIGSAKLTETDDCLPKEVIRSAHKKVTASRKPVDPKVEEYRNEKLRQIDADWKKGIKHGQRLGETTKEAYMSRPEFVRRANRLSTAPSRQGLTEKDMSMDVSISMPSVKEISFEEAVAQVRAQVSQGHIVQQPAVSSRPSGGSIVDGSQAAARQKFDRPRSRTHMTDARRLSYIGKLSDKEERNLVALFQEKHFKESAASGAGGHNADINLPGSAPILLS</sequence>
<dbReference type="InterPro" id="IPR017441">
    <property type="entry name" value="Protein_kinase_ATP_BS"/>
</dbReference>
<dbReference type="FunFam" id="1.10.510.10:FF:000571">
    <property type="entry name" value="Maternal embryonic leucine zipper kinase"/>
    <property type="match status" value="1"/>
</dbReference>
<dbReference type="OMA" id="GHNADIN"/>
<feature type="compositionally biased region" description="Polar residues" evidence="8">
    <location>
        <begin position="439"/>
        <end position="448"/>
    </location>
</feature>
<evidence type="ECO:0000256" key="8">
    <source>
        <dbReference type="SAM" id="MobiDB-lite"/>
    </source>
</evidence>
<feature type="region of interest" description="Disordered" evidence="8">
    <location>
        <begin position="439"/>
        <end position="472"/>
    </location>
</feature>
<dbReference type="Pfam" id="PF00069">
    <property type="entry name" value="Pkinase"/>
    <property type="match status" value="1"/>
</dbReference>
<dbReference type="AlphaFoldDB" id="A0A813D7E5"/>
<evidence type="ECO:0000259" key="9">
    <source>
        <dbReference type="PROSITE" id="PS50011"/>
    </source>
</evidence>
<dbReference type="PROSITE" id="PS50011">
    <property type="entry name" value="PROTEIN_KINASE_DOM"/>
    <property type="match status" value="1"/>
</dbReference>
<keyword evidence="6 7" id="KW-0067">ATP-binding</keyword>
<evidence type="ECO:0000256" key="7">
    <source>
        <dbReference type="PROSITE-ProRule" id="PRU10141"/>
    </source>
</evidence>
<dbReference type="SMART" id="SM00220">
    <property type="entry name" value="S_TKc"/>
    <property type="match status" value="1"/>
</dbReference>
<organism evidence="10 11">
    <name type="scientific">Polarella glacialis</name>
    <name type="common">Dinoflagellate</name>
    <dbReference type="NCBI Taxonomy" id="89957"/>
    <lineage>
        <taxon>Eukaryota</taxon>
        <taxon>Sar</taxon>
        <taxon>Alveolata</taxon>
        <taxon>Dinophyceae</taxon>
        <taxon>Suessiales</taxon>
        <taxon>Suessiaceae</taxon>
        <taxon>Polarella</taxon>
    </lineage>
</organism>
<keyword evidence="2" id="KW-0723">Serine/threonine-protein kinase</keyword>
<evidence type="ECO:0000256" key="5">
    <source>
        <dbReference type="ARBA" id="ARBA00022777"/>
    </source>
</evidence>
<accession>A0A813D7E5</accession>
<dbReference type="GO" id="GO:0005524">
    <property type="term" value="F:ATP binding"/>
    <property type="evidence" value="ECO:0007669"/>
    <property type="project" value="UniProtKB-UniRule"/>
</dbReference>
<protein>
    <recommendedName>
        <fullName evidence="9">Protein kinase domain-containing protein</fullName>
    </recommendedName>
</protein>
<dbReference type="Proteomes" id="UP000654075">
    <property type="component" value="Unassembled WGS sequence"/>
</dbReference>
<keyword evidence="4 7" id="KW-0547">Nucleotide-binding</keyword>
<dbReference type="Gene3D" id="1.10.510.10">
    <property type="entry name" value="Transferase(Phosphotransferase) domain 1"/>
    <property type="match status" value="1"/>
</dbReference>
<feature type="domain" description="Protein kinase" evidence="9">
    <location>
        <begin position="51"/>
        <end position="308"/>
    </location>
</feature>
<evidence type="ECO:0000256" key="3">
    <source>
        <dbReference type="ARBA" id="ARBA00022679"/>
    </source>
</evidence>
<proteinExistence type="predicted"/>
<dbReference type="PROSITE" id="PS00108">
    <property type="entry name" value="PROTEIN_KINASE_ST"/>
    <property type="match status" value="1"/>
</dbReference>
<gene>
    <name evidence="10" type="ORF">PGLA1383_LOCUS715</name>
</gene>
<evidence type="ECO:0000256" key="4">
    <source>
        <dbReference type="ARBA" id="ARBA00022741"/>
    </source>
</evidence>
<dbReference type="PROSITE" id="PS00107">
    <property type="entry name" value="PROTEIN_KINASE_ATP"/>
    <property type="match status" value="1"/>
</dbReference>
<evidence type="ECO:0000256" key="1">
    <source>
        <dbReference type="ARBA" id="ARBA00011245"/>
    </source>
</evidence>
<evidence type="ECO:0000313" key="10">
    <source>
        <dbReference type="EMBL" id="CAE8581701.1"/>
    </source>
</evidence>
<keyword evidence="3" id="KW-0808">Transferase</keyword>
<dbReference type="SUPFAM" id="SSF56112">
    <property type="entry name" value="Protein kinase-like (PK-like)"/>
    <property type="match status" value="1"/>
</dbReference>
<dbReference type="InterPro" id="IPR000719">
    <property type="entry name" value="Prot_kinase_dom"/>
</dbReference>
<comment type="caution">
    <text evidence="10">The sequence shown here is derived from an EMBL/GenBank/DDBJ whole genome shotgun (WGS) entry which is preliminary data.</text>
</comment>